<gene>
    <name evidence="1" type="ORF">Back11_18760</name>
</gene>
<dbReference type="AlphaFoldDB" id="A0A3G9J414"/>
<dbReference type="EMBL" id="AP019308">
    <property type="protein sequence ID" value="BBH20531.1"/>
    <property type="molecule type" value="Genomic_DNA"/>
</dbReference>
<keyword evidence="2" id="KW-1185">Reference proteome</keyword>
<proteinExistence type="predicted"/>
<dbReference type="RefSeq" id="WP_125655635.1">
    <property type="nucleotide sequence ID" value="NZ_AP019308.1"/>
</dbReference>
<evidence type="ECO:0000313" key="1">
    <source>
        <dbReference type="EMBL" id="BBH20531.1"/>
    </source>
</evidence>
<name>A0A3G9J414_9BACL</name>
<reference evidence="1 2" key="1">
    <citation type="submission" date="2018-11" db="EMBL/GenBank/DDBJ databases">
        <title>Complete genome sequence of Paenibacillus baekrokdamisoli strain KCTC 33723.</title>
        <authorList>
            <person name="Kang S.W."/>
            <person name="Lee K.C."/>
            <person name="Kim K.K."/>
            <person name="Kim J.S."/>
            <person name="Kim D.S."/>
            <person name="Ko S.H."/>
            <person name="Yang S.H."/>
            <person name="Lee J.S."/>
        </authorList>
    </citation>
    <scope>NUCLEOTIDE SEQUENCE [LARGE SCALE GENOMIC DNA]</scope>
    <source>
        <strain evidence="1 2">KCTC 33723</strain>
    </source>
</reference>
<sequence>MEAAYLHREIINLQRERNELVRRELSDEEIHRFFEEKYRIFSREKGSFSCGCCNERVVMVLFQDKAIFRHYNSEACAGEANYTKYKSGRERSHEKALKQAMAKVMIEDALMEADQGYYTVQEGYFYKKELRFVPDFLVSFPNGEQWTIDYVVNLRGDGSFRKKIEQRLRSYKSNGFKSLFLIDLDWLALNKERNISFNHSEISLAVPINDSNMAWESFISAQPLNWDNYRRYFQTMAVQVESLLYLDLSRATIQLTRFLQFHNKWGELLFPPQDMKLTQLFLLNEPYLKATGRFSFQFYADEEERFQQNYIDDLRSRLDKHEEELQIKQQREKQSNSSRRSSLTRPVQAHMDKLQELLARCLASPKRPLYPSLEDNLKKAAQYIEQYEQGGEDSDQFYRSAYSILTNISHPLLGE</sequence>
<accession>A0A3G9J414</accession>
<dbReference type="KEGG" id="pbk:Back11_18760"/>
<organism evidence="1 2">
    <name type="scientific">Paenibacillus baekrokdamisoli</name>
    <dbReference type="NCBI Taxonomy" id="1712516"/>
    <lineage>
        <taxon>Bacteria</taxon>
        <taxon>Bacillati</taxon>
        <taxon>Bacillota</taxon>
        <taxon>Bacilli</taxon>
        <taxon>Bacillales</taxon>
        <taxon>Paenibacillaceae</taxon>
        <taxon>Paenibacillus</taxon>
    </lineage>
</organism>
<evidence type="ECO:0000313" key="2">
    <source>
        <dbReference type="Proteomes" id="UP000275368"/>
    </source>
</evidence>
<dbReference type="Proteomes" id="UP000275368">
    <property type="component" value="Chromosome"/>
</dbReference>
<protein>
    <submittedName>
        <fullName evidence="1">Uncharacterized protein</fullName>
    </submittedName>
</protein>
<dbReference type="OrthoDB" id="2679443at2"/>